<dbReference type="Pfam" id="PF13487">
    <property type="entry name" value="HD_5"/>
    <property type="match status" value="1"/>
</dbReference>
<dbReference type="Gene3D" id="3.40.50.2300">
    <property type="match status" value="1"/>
</dbReference>
<sequence length="350" mass="38411">MSRDKASILVVDDTAANIDVLVGILQPDYRLKVALDGPTALKIATRTPPDLILLDIMMPQMDGLEVCLRLKSDPATSAIPVIFVTALGEVSDEAAGLAVGAVDYISKPVNAAVVRARVATHLSLYSQARHLESLVQTRTAELEQTRLHIIQCLGRAAEYKDNQTGLHVIRMSYFAHRLAQAAGLSERHCQLILTAAPMHDIGKIGIPDQILKKQARLDSDEWQVMQRHPELGAGILGELSSELMSMASTIALTHHERWDGKGYPRGLSGTDIPIEGRIVAIADVFDALTSERPYKPAWSISKTMAQIKSGRGSQFDPDLVDRFIELEPDLVAIRNRYLDSPEIASTEEIR</sequence>
<dbReference type="InterPro" id="IPR011006">
    <property type="entry name" value="CheY-like_superfamily"/>
</dbReference>
<keyword evidence="6" id="KW-1185">Reference proteome</keyword>
<dbReference type="InterPro" id="IPR052020">
    <property type="entry name" value="Cyclic_di-GMP/3'3'-cGAMP_PDE"/>
</dbReference>
<dbReference type="InterPro" id="IPR001789">
    <property type="entry name" value="Sig_transdc_resp-reg_receiver"/>
</dbReference>
<dbReference type="PANTHER" id="PTHR45228:SF5">
    <property type="entry name" value="CYCLIC DI-GMP PHOSPHODIESTERASE VC_1348-RELATED"/>
    <property type="match status" value="1"/>
</dbReference>
<dbReference type="CDD" id="cd19920">
    <property type="entry name" value="REC_PA4781-like"/>
    <property type="match status" value="1"/>
</dbReference>
<evidence type="ECO:0000256" key="1">
    <source>
        <dbReference type="PROSITE-ProRule" id="PRU00169"/>
    </source>
</evidence>
<feature type="domain" description="HD" evidence="3">
    <location>
        <begin position="164"/>
        <end position="288"/>
    </location>
</feature>
<dbReference type="EMBL" id="BAABLF010000008">
    <property type="protein sequence ID" value="GAA5190290.1"/>
    <property type="molecule type" value="Genomic_DNA"/>
</dbReference>
<organism evidence="5 6">
    <name type="scientific">Ferrimonas gelatinilytica</name>
    <dbReference type="NCBI Taxonomy" id="1255257"/>
    <lineage>
        <taxon>Bacteria</taxon>
        <taxon>Pseudomonadati</taxon>
        <taxon>Pseudomonadota</taxon>
        <taxon>Gammaproteobacteria</taxon>
        <taxon>Alteromonadales</taxon>
        <taxon>Ferrimonadaceae</taxon>
        <taxon>Ferrimonas</taxon>
    </lineage>
</organism>
<proteinExistence type="predicted"/>
<dbReference type="InterPro" id="IPR003607">
    <property type="entry name" value="HD/PDEase_dom"/>
</dbReference>
<dbReference type="SMART" id="SM00448">
    <property type="entry name" value="REC"/>
    <property type="match status" value="1"/>
</dbReference>
<evidence type="ECO:0000259" key="3">
    <source>
        <dbReference type="PROSITE" id="PS51831"/>
    </source>
</evidence>
<evidence type="ECO:0000313" key="6">
    <source>
        <dbReference type="Proteomes" id="UP001501600"/>
    </source>
</evidence>
<comment type="caution">
    <text evidence="5">The sequence shown here is derived from an EMBL/GenBank/DDBJ whole genome shotgun (WGS) entry which is preliminary data.</text>
</comment>
<dbReference type="PROSITE" id="PS51831">
    <property type="entry name" value="HD"/>
    <property type="match status" value="1"/>
</dbReference>
<evidence type="ECO:0000259" key="4">
    <source>
        <dbReference type="PROSITE" id="PS51832"/>
    </source>
</evidence>
<dbReference type="SUPFAM" id="SSF52172">
    <property type="entry name" value="CheY-like"/>
    <property type="match status" value="1"/>
</dbReference>
<dbReference type="CDD" id="cd00077">
    <property type="entry name" value="HDc"/>
    <property type="match status" value="1"/>
</dbReference>
<dbReference type="PROSITE" id="PS50110">
    <property type="entry name" value="RESPONSE_REGULATORY"/>
    <property type="match status" value="1"/>
</dbReference>
<reference evidence="6" key="1">
    <citation type="journal article" date="2019" name="Int. J. Syst. Evol. Microbiol.">
        <title>The Global Catalogue of Microorganisms (GCM) 10K type strain sequencing project: providing services to taxonomists for standard genome sequencing and annotation.</title>
        <authorList>
            <consortium name="The Broad Institute Genomics Platform"/>
            <consortium name="The Broad Institute Genome Sequencing Center for Infectious Disease"/>
            <person name="Wu L."/>
            <person name="Ma J."/>
        </authorList>
    </citation>
    <scope>NUCLEOTIDE SEQUENCE [LARGE SCALE GENOMIC DNA]</scope>
    <source>
        <strain evidence="6">JCM 18720</strain>
    </source>
</reference>
<dbReference type="Proteomes" id="UP001501600">
    <property type="component" value="Unassembled WGS sequence"/>
</dbReference>
<keyword evidence="1" id="KW-0597">Phosphoprotein</keyword>
<evidence type="ECO:0000259" key="2">
    <source>
        <dbReference type="PROSITE" id="PS50110"/>
    </source>
</evidence>
<feature type="domain" description="Response regulatory" evidence="2">
    <location>
        <begin position="7"/>
        <end position="122"/>
    </location>
</feature>
<gene>
    <name evidence="5" type="ORF">GCM10025772_14580</name>
</gene>
<dbReference type="SUPFAM" id="SSF109604">
    <property type="entry name" value="HD-domain/PDEase-like"/>
    <property type="match status" value="1"/>
</dbReference>
<dbReference type="Pfam" id="PF00072">
    <property type="entry name" value="Response_reg"/>
    <property type="match status" value="1"/>
</dbReference>
<dbReference type="InterPro" id="IPR037522">
    <property type="entry name" value="HD_GYP_dom"/>
</dbReference>
<name>A0ABP9S436_9GAMM</name>
<dbReference type="RefSeq" id="WP_345316392.1">
    <property type="nucleotide sequence ID" value="NZ_BAABLF010000008.1"/>
</dbReference>
<protein>
    <submittedName>
        <fullName evidence="5">Two-component system response regulator</fullName>
    </submittedName>
</protein>
<accession>A0ABP9S436</accession>
<dbReference type="Gene3D" id="1.10.3210.10">
    <property type="entry name" value="Hypothetical protein af1432"/>
    <property type="match status" value="1"/>
</dbReference>
<evidence type="ECO:0000313" key="5">
    <source>
        <dbReference type="EMBL" id="GAA5190290.1"/>
    </source>
</evidence>
<dbReference type="PANTHER" id="PTHR45228">
    <property type="entry name" value="CYCLIC DI-GMP PHOSPHODIESTERASE TM_0186-RELATED"/>
    <property type="match status" value="1"/>
</dbReference>
<dbReference type="PROSITE" id="PS51832">
    <property type="entry name" value="HD_GYP"/>
    <property type="match status" value="1"/>
</dbReference>
<dbReference type="SMART" id="SM00471">
    <property type="entry name" value="HDc"/>
    <property type="match status" value="1"/>
</dbReference>
<feature type="domain" description="HD-GYP" evidence="4">
    <location>
        <begin position="142"/>
        <end position="339"/>
    </location>
</feature>
<dbReference type="InterPro" id="IPR006674">
    <property type="entry name" value="HD_domain"/>
</dbReference>
<feature type="modified residue" description="4-aspartylphosphate" evidence="1">
    <location>
        <position position="55"/>
    </location>
</feature>